<evidence type="ECO:0000256" key="6">
    <source>
        <dbReference type="RuleBase" id="RU365090"/>
    </source>
</evidence>
<gene>
    <name evidence="8" type="ORF">N7U68_04480</name>
</gene>
<dbReference type="Pfam" id="PF00994">
    <property type="entry name" value="MoCF_biosynth"/>
    <property type="match status" value="1"/>
</dbReference>
<sequence>MISVDDALNELFALTEPMTVETIPLIQAAGRVLAKPVQAKRDQPPFAASAMDGYAIRGAEAAPGAQFEVIGEAAAGHRYDGSVPAGKAVRIFTGAPLPAGCDRVIIQEDVARTGDTITLGSRLDAGPHVRPAGADFRQGAEFAAPRLLRPHDIALLASMNIPDVPVYRKPRVALIATGDELVMPGESPGPDQIIASNSFGLKALLDANGAEARLLPIARDTVPALETAFDLARDCDLIITIGGASVGDHDLVGTVAQAQGMSRSFYKVAMRPGKPLMAGRMGRAAMIGLPGNPVSAMVCGHVFVLPVLRAMLGLGFASAPRQKAPLAIDLPSNGPREHYMRATLGADGLHPATRQDSALLTVLAQANALLVRPVSDDARRAGEIVECIRF</sequence>
<dbReference type="InterPro" id="IPR005110">
    <property type="entry name" value="MoeA_linker/N"/>
</dbReference>
<dbReference type="InterPro" id="IPR001453">
    <property type="entry name" value="MoaB/Mog_dom"/>
</dbReference>
<dbReference type="SUPFAM" id="SSF63867">
    <property type="entry name" value="MoeA C-terminal domain-like"/>
    <property type="match status" value="1"/>
</dbReference>
<name>A0ABY6DDJ6_9RHOB</name>
<evidence type="ECO:0000259" key="7">
    <source>
        <dbReference type="SMART" id="SM00852"/>
    </source>
</evidence>
<organism evidence="8 9">
    <name type="scientific">Roseovarius pelagicus</name>
    <dbReference type="NCBI Taxonomy" id="2980108"/>
    <lineage>
        <taxon>Bacteria</taxon>
        <taxon>Pseudomonadati</taxon>
        <taxon>Pseudomonadota</taxon>
        <taxon>Alphaproteobacteria</taxon>
        <taxon>Rhodobacterales</taxon>
        <taxon>Roseobacteraceae</taxon>
        <taxon>Roseovarius</taxon>
    </lineage>
</organism>
<comment type="cofactor">
    <cofactor evidence="6">
        <name>Mg(2+)</name>
        <dbReference type="ChEBI" id="CHEBI:18420"/>
    </cofactor>
</comment>
<evidence type="ECO:0000313" key="8">
    <source>
        <dbReference type="EMBL" id="UXX83919.1"/>
    </source>
</evidence>
<dbReference type="SMART" id="SM00852">
    <property type="entry name" value="MoCF_biosynth"/>
    <property type="match status" value="1"/>
</dbReference>
<dbReference type="Pfam" id="PF03453">
    <property type="entry name" value="MoeA_N"/>
    <property type="match status" value="1"/>
</dbReference>
<evidence type="ECO:0000256" key="2">
    <source>
        <dbReference type="ARBA" id="ARBA00005046"/>
    </source>
</evidence>
<dbReference type="SUPFAM" id="SSF63882">
    <property type="entry name" value="MoeA N-terminal region -like"/>
    <property type="match status" value="1"/>
</dbReference>
<evidence type="ECO:0000313" key="9">
    <source>
        <dbReference type="Proteomes" id="UP001064087"/>
    </source>
</evidence>
<dbReference type="Gene3D" id="3.40.980.10">
    <property type="entry name" value="MoaB/Mog-like domain"/>
    <property type="match status" value="1"/>
</dbReference>
<dbReference type="InterPro" id="IPR036135">
    <property type="entry name" value="MoeA_linker/N_sf"/>
</dbReference>
<keyword evidence="6" id="KW-0500">Molybdenum</keyword>
<feature type="domain" description="MoaB/Mog" evidence="7">
    <location>
        <begin position="173"/>
        <end position="310"/>
    </location>
</feature>
<dbReference type="EMBL" id="CP106738">
    <property type="protein sequence ID" value="UXX83919.1"/>
    <property type="molecule type" value="Genomic_DNA"/>
</dbReference>
<evidence type="ECO:0000256" key="5">
    <source>
        <dbReference type="ARBA" id="ARBA00047317"/>
    </source>
</evidence>
<dbReference type="PANTHER" id="PTHR10192">
    <property type="entry name" value="MOLYBDOPTERIN BIOSYNTHESIS PROTEIN"/>
    <property type="match status" value="1"/>
</dbReference>
<evidence type="ECO:0000256" key="1">
    <source>
        <dbReference type="ARBA" id="ARBA00002901"/>
    </source>
</evidence>
<dbReference type="Proteomes" id="UP001064087">
    <property type="component" value="Chromosome"/>
</dbReference>
<evidence type="ECO:0000256" key="3">
    <source>
        <dbReference type="ARBA" id="ARBA00010763"/>
    </source>
</evidence>
<dbReference type="Gene3D" id="2.40.340.10">
    <property type="entry name" value="MoeA, C-terminal, domain IV"/>
    <property type="match status" value="1"/>
</dbReference>
<dbReference type="InterPro" id="IPR005111">
    <property type="entry name" value="MoeA_C_domain_IV"/>
</dbReference>
<dbReference type="InterPro" id="IPR036425">
    <property type="entry name" value="MoaB/Mog-like_dom_sf"/>
</dbReference>
<dbReference type="InterPro" id="IPR038987">
    <property type="entry name" value="MoeA-like"/>
</dbReference>
<proteinExistence type="inferred from homology"/>
<comment type="pathway">
    <text evidence="2 6">Cofactor biosynthesis; molybdopterin biosynthesis.</text>
</comment>
<keyword evidence="6" id="KW-0479">Metal-binding</keyword>
<dbReference type="RefSeq" id="WP_165191962.1">
    <property type="nucleotide sequence ID" value="NZ_CP106738.1"/>
</dbReference>
<keyword evidence="6" id="KW-0808">Transferase</keyword>
<dbReference type="Gene3D" id="3.90.105.10">
    <property type="entry name" value="Molybdopterin biosynthesis moea protein, domain 2"/>
    <property type="match status" value="1"/>
</dbReference>
<comment type="function">
    <text evidence="1 6">Catalyzes the insertion of molybdate into adenylated molybdopterin with the concomitant release of AMP.</text>
</comment>
<dbReference type="Gene3D" id="2.170.190.11">
    <property type="entry name" value="Molybdopterin biosynthesis moea protein, domain 3"/>
    <property type="match status" value="1"/>
</dbReference>
<dbReference type="InterPro" id="IPR036688">
    <property type="entry name" value="MoeA_C_domain_IV_sf"/>
</dbReference>
<dbReference type="NCBIfam" id="NF045515">
    <property type="entry name" value="Glp_gephyrin"/>
    <property type="match status" value="1"/>
</dbReference>
<dbReference type="Pfam" id="PF03454">
    <property type="entry name" value="MoeA_C"/>
    <property type="match status" value="1"/>
</dbReference>
<keyword evidence="4 6" id="KW-0501">Molybdenum cofactor biosynthesis</keyword>
<dbReference type="SUPFAM" id="SSF53218">
    <property type="entry name" value="Molybdenum cofactor biosynthesis proteins"/>
    <property type="match status" value="1"/>
</dbReference>
<dbReference type="CDD" id="cd00887">
    <property type="entry name" value="MoeA"/>
    <property type="match status" value="1"/>
</dbReference>
<dbReference type="EC" id="2.10.1.1" evidence="6"/>
<keyword evidence="9" id="KW-1185">Reference proteome</keyword>
<dbReference type="PANTHER" id="PTHR10192:SF5">
    <property type="entry name" value="GEPHYRIN"/>
    <property type="match status" value="1"/>
</dbReference>
<evidence type="ECO:0000256" key="4">
    <source>
        <dbReference type="ARBA" id="ARBA00023150"/>
    </source>
</evidence>
<protein>
    <recommendedName>
        <fullName evidence="6">Molybdopterin molybdenumtransferase</fullName>
        <ecNumber evidence="6">2.10.1.1</ecNumber>
    </recommendedName>
</protein>
<comment type="catalytic activity">
    <reaction evidence="5">
        <text>adenylyl-molybdopterin + molybdate = Mo-molybdopterin + AMP + H(+)</text>
        <dbReference type="Rhea" id="RHEA:35047"/>
        <dbReference type="ChEBI" id="CHEBI:15378"/>
        <dbReference type="ChEBI" id="CHEBI:36264"/>
        <dbReference type="ChEBI" id="CHEBI:62727"/>
        <dbReference type="ChEBI" id="CHEBI:71302"/>
        <dbReference type="ChEBI" id="CHEBI:456215"/>
        <dbReference type="EC" id="2.10.1.1"/>
    </reaction>
</comment>
<accession>A0ABY6DDJ6</accession>
<keyword evidence="6" id="KW-0460">Magnesium</keyword>
<comment type="similarity">
    <text evidence="3 6">Belongs to the MoeA family.</text>
</comment>
<reference evidence="8" key="1">
    <citation type="submission" date="2022-10" db="EMBL/GenBank/DDBJ databases">
        <title>Roseovarius pelagicus sp. nov., isolated from Arctic seawater.</title>
        <authorList>
            <person name="Hong Y.W."/>
            <person name="Hwang C.Y."/>
        </authorList>
    </citation>
    <scope>NUCLEOTIDE SEQUENCE</scope>
    <source>
        <strain evidence="8">HL-MP18</strain>
    </source>
</reference>